<organism evidence="8 9">
    <name type="scientific">Segatella oris F0302</name>
    <dbReference type="NCBI Taxonomy" id="649760"/>
    <lineage>
        <taxon>Bacteria</taxon>
        <taxon>Pseudomonadati</taxon>
        <taxon>Bacteroidota</taxon>
        <taxon>Bacteroidia</taxon>
        <taxon>Bacteroidales</taxon>
        <taxon>Prevotellaceae</taxon>
        <taxon>Segatella</taxon>
    </lineage>
</organism>
<dbReference type="PIRSF" id="PIRSF006603">
    <property type="entry name" value="DinF"/>
    <property type="match status" value="1"/>
</dbReference>
<evidence type="ECO:0000256" key="2">
    <source>
        <dbReference type="ARBA" id="ARBA00022448"/>
    </source>
</evidence>
<dbReference type="Pfam" id="PF01554">
    <property type="entry name" value="MatE"/>
    <property type="match status" value="2"/>
</dbReference>
<proteinExistence type="predicted"/>
<evidence type="ECO:0000256" key="4">
    <source>
        <dbReference type="ARBA" id="ARBA00022692"/>
    </source>
</evidence>
<evidence type="ECO:0000256" key="1">
    <source>
        <dbReference type="ARBA" id="ARBA00004651"/>
    </source>
</evidence>
<accession>D1QRU7</accession>
<feature type="transmembrane region" description="Helical" evidence="7">
    <location>
        <begin position="409"/>
        <end position="428"/>
    </location>
</feature>
<feature type="transmembrane region" description="Helical" evidence="7">
    <location>
        <begin position="330"/>
        <end position="349"/>
    </location>
</feature>
<comment type="caution">
    <text evidence="8">The sequence shown here is derived from an EMBL/GenBank/DDBJ whole genome shotgun (WGS) entry which is preliminary data.</text>
</comment>
<feature type="transmembrane region" description="Helical" evidence="7">
    <location>
        <begin position="61"/>
        <end position="88"/>
    </location>
</feature>
<dbReference type="HOGENOM" id="CLU_012893_5_0_10"/>
<keyword evidence="2" id="KW-0813">Transport</keyword>
<feature type="transmembrane region" description="Helical" evidence="7">
    <location>
        <begin position="179"/>
        <end position="200"/>
    </location>
</feature>
<evidence type="ECO:0000313" key="9">
    <source>
        <dbReference type="Proteomes" id="UP000004079"/>
    </source>
</evidence>
<reference evidence="8 9" key="1">
    <citation type="submission" date="2009-11" db="EMBL/GenBank/DDBJ databases">
        <authorList>
            <person name="Weinstock G."/>
            <person name="Sodergren E."/>
            <person name="Clifton S."/>
            <person name="Fulton L."/>
            <person name="Fulton B."/>
            <person name="Courtney L."/>
            <person name="Fronick C."/>
            <person name="Harrison M."/>
            <person name="Strong C."/>
            <person name="Farmer C."/>
            <person name="Delahaunty K."/>
            <person name="Markovic C."/>
            <person name="Hall O."/>
            <person name="Minx P."/>
            <person name="Tomlinson C."/>
            <person name="Mitreva M."/>
            <person name="Nelson J."/>
            <person name="Hou S."/>
            <person name="Wollam A."/>
            <person name="Pepin K.H."/>
            <person name="Johnson M."/>
            <person name="Bhonagiri V."/>
            <person name="Nash W.E."/>
            <person name="Warren W."/>
            <person name="Chinwalla A."/>
            <person name="Mardis E.R."/>
            <person name="Wilson R.K."/>
        </authorList>
    </citation>
    <scope>NUCLEOTIDE SEQUENCE [LARGE SCALE GENOMIC DNA]</scope>
    <source>
        <strain evidence="8 9">F0302</strain>
    </source>
</reference>
<keyword evidence="4 7" id="KW-0812">Transmembrane</keyword>
<comment type="subcellular location">
    <subcellularLocation>
        <location evidence="1">Cell membrane</location>
        <topology evidence="1">Multi-pass membrane protein</topology>
    </subcellularLocation>
</comment>
<feature type="transmembrane region" description="Helical" evidence="7">
    <location>
        <begin position="145"/>
        <end position="167"/>
    </location>
</feature>
<keyword evidence="3" id="KW-1003">Cell membrane</keyword>
<dbReference type="InterPro" id="IPR052031">
    <property type="entry name" value="Membrane_Transporter-Flippase"/>
</dbReference>
<dbReference type="InterPro" id="IPR002528">
    <property type="entry name" value="MATE_fam"/>
</dbReference>
<dbReference type="AlphaFoldDB" id="D1QRU7"/>
<dbReference type="RefSeq" id="WP_004373198.1">
    <property type="nucleotide sequence ID" value="NZ_GG703885.1"/>
</dbReference>
<evidence type="ECO:0000313" key="8">
    <source>
        <dbReference type="EMBL" id="EFB31954.1"/>
    </source>
</evidence>
<protein>
    <submittedName>
        <fullName evidence="8">MATE efflux family protein</fullName>
    </submittedName>
</protein>
<keyword evidence="5 7" id="KW-1133">Transmembrane helix</keyword>
<evidence type="ECO:0000256" key="3">
    <source>
        <dbReference type="ARBA" id="ARBA00022475"/>
    </source>
</evidence>
<dbReference type="InterPro" id="IPR048279">
    <property type="entry name" value="MdtK-like"/>
</dbReference>
<name>D1QRU7_9BACT</name>
<feature type="transmembrane region" description="Helical" evidence="7">
    <location>
        <begin position="434"/>
        <end position="451"/>
    </location>
</feature>
<dbReference type="PANTHER" id="PTHR43549">
    <property type="entry name" value="MULTIDRUG RESISTANCE PROTEIN YPNP-RELATED"/>
    <property type="match status" value="1"/>
</dbReference>
<dbReference type="PANTHER" id="PTHR43549:SF3">
    <property type="entry name" value="MULTIDRUG RESISTANCE PROTEIN YPNP-RELATED"/>
    <property type="match status" value="1"/>
</dbReference>
<dbReference type="EMBL" id="ACUZ02000031">
    <property type="protein sequence ID" value="EFB31954.1"/>
    <property type="molecule type" value="Genomic_DNA"/>
</dbReference>
<gene>
    <name evidence="8" type="ORF">HMPREF0971_01703</name>
</gene>
<dbReference type="GO" id="GO:0042910">
    <property type="term" value="F:xenobiotic transmembrane transporter activity"/>
    <property type="evidence" value="ECO:0007669"/>
    <property type="project" value="InterPro"/>
</dbReference>
<sequence>MNKSQMEPKQKMMKNELSMTSGAPFRAILTFATPLVLGYILQQLYLIIDAVIVGRWIGVGALAAVGASSSIMFLIMGFCNGACAGFAIPIAQAFGAGDHHKMRCYVSNAIRIAVVLAVVITLLSCVLCEKILNLVNTPADVFHDAYVFLFLQFCTIPFTIAYNLLAGQIRALGNSKQPFYFLIISSVLNVLLDVLLILILGLGVEGAGIATFLSQAFASWLCWRFIRRNMKLLVPTSEENKFDNKKISILLNNGVPMGLQFSITAIGIIMLQSANNALGTVYVASFTAAVRVKYLFTCVLENIGVAMATYCGQNIGAQRLDRVKAGVRDAMWLMTAYFVLTVAVIYPFADEMMMLFVNGGEQEVIANAAQLMRISNWFYPALGVLVILRYSIQGLGYSNLSMMSGVMEMLARCGVSLWMVPAIAWLGVCYADPVAWLMADLFLIPAYFWLLRRLKEKVVSI</sequence>
<dbReference type="NCBIfam" id="TIGR00797">
    <property type="entry name" value="matE"/>
    <property type="match status" value="1"/>
</dbReference>
<dbReference type="Proteomes" id="UP000004079">
    <property type="component" value="Unassembled WGS sequence"/>
</dbReference>
<feature type="transmembrane region" description="Helical" evidence="7">
    <location>
        <begin position="377"/>
        <end position="397"/>
    </location>
</feature>
<evidence type="ECO:0000256" key="7">
    <source>
        <dbReference type="SAM" id="Phobius"/>
    </source>
</evidence>
<feature type="transmembrane region" description="Helical" evidence="7">
    <location>
        <begin position="109"/>
        <end position="133"/>
    </location>
</feature>
<keyword evidence="6 7" id="KW-0472">Membrane</keyword>
<evidence type="ECO:0000256" key="6">
    <source>
        <dbReference type="ARBA" id="ARBA00023136"/>
    </source>
</evidence>
<feature type="transmembrane region" description="Helical" evidence="7">
    <location>
        <begin position="206"/>
        <end position="226"/>
    </location>
</feature>
<feature type="transmembrane region" description="Helical" evidence="7">
    <location>
        <begin position="21"/>
        <end position="41"/>
    </location>
</feature>
<dbReference type="CDD" id="cd13138">
    <property type="entry name" value="MATE_yoeA_like"/>
    <property type="match status" value="1"/>
</dbReference>
<feature type="transmembrane region" description="Helical" evidence="7">
    <location>
        <begin position="247"/>
        <end position="271"/>
    </location>
</feature>
<dbReference type="GO" id="GO:0015297">
    <property type="term" value="F:antiporter activity"/>
    <property type="evidence" value="ECO:0007669"/>
    <property type="project" value="InterPro"/>
</dbReference>
<dbReference type="STRING" id="649760.HMPREF0971_01703"/>
<evidence type="ECO:0000256" key="5">
    <source>
        <dbReference type="ARBA" id="ARBA00022989"/>
    </source>
</evidence>
<feature type="transmembrane region" description="Helical" evidence="7">
    <location>
        <begin position="291"/>
        <end position="310"/>
    </location>
</feature>
<dbReference type="GO" id="GO:0005886">
    <property type="term" value="C:plasma membrane"/>
    <property type="evidence" value="ECO:0007669"/>
    <property type="project" value="UniProtKB-SubCell"/>
</dbReference>